<proteinExistence type="predicted"/>
<dbReference type="EMBL" id="LR792684">
    <property type="protein sequence ID" value="CAB3389265.1"/>
    <property type="molecule type" value="Genomic_DNA"/>
</dbReference>
<reference evidence="1" key="1">
    <citation type="submission" date="2020-04" db="EMBL/GenBank/DDBJ databases">
        <authorList>
            <person name="Hogendoorn C."/>
        </authorList>
    </citation>
    <scope>NUCLEOTIDE SEQUENCE</scope>
    <source>
        <strain evidence="1">FAVT5</strain>
    </source>
</reference>
<name>A0ACA8Z4G5_9BACL</name>
<organism evidence="1 2">
    <name type="scientific">Kyrpidia spormannii</name>
    <dbReference type="NCBI Taxonomy" id="2055160"/>
    <lineage>
        <taxon>Bacteria</taxon>
        <taxon>Bacillati</taxon>
        <taxon>Bacillota</taxon>
        <taxon>Bacilli</taxon>
        <taxon>Bacillales</taxon>
        <taxon>Alicyclobacillaceae</taxon>
        <taxon>Kyrpidia</taxon>
    </lineage>
</organism>
<keyword evidence="2" id="KW-1185">Reference proteome</keyword>
<evidence type="ECO:0000313" key="2">
    <source>
        <dbReference type="Proteomes" id="UP000501793"/>
    </source>
</evidence>
<dbReference type="Proteomes" id="UP000501793">
    <property type="component" value="Chromosome"/>
</dbReference>
<protein>
    <submittedName>
        <fullName evidence="1">Uncharacterized protein</fullName>
    </submittedName>
</protein>
<sequence length="31" mass="3465">MPFSQTKKPLTGYALLMLVAEEGFEPPTLRV</sequence>
<accession>A0ACA8Z4G5</accession>
<evidence type="ECO:0000313" key="1">
    <source>
        <dbReference type="EMBL" id="CAB3389265.1"/>
    </source>
</evidence>
<gene>
    <name evidence="1" type="ORF">FAVT5_0092</name>
</gene>